<gene>
    <name evidence="1" type="ORF">C4B59_05255</name>
</gene>
<organism evidence="1 2">
    <name type="scientific">Candidatus Methanogaster sp</name>
    <dbReference type="NCBI Taxonomy" id="3386292"/>
    <lineage>
        <taxon>Archaea</taxon>
        <taxon>Methanobacteriati</taxon>
        <taxon>Methanobacteriota</taxon>
        <taxon>Stenosarchaea group</taxon>
        <taxon>Methanomicrobia</taxon>
        <taxon>Methanosarcinales</taxon>
        <taxon>ANME-2 cluster</taxon>
        <taxon>Candidatus Methanogasteraceae</taxon>
        <taxon>Candidatus Methanogaster</taxon>
    </lineage>
</organism>
<comment type="caution">
    <text evidence="1">The sequence shown here is derived from an EMBL/GenBank/DDBJ whole genome shotgun (WGS) entry which is preliminary data.</text>
</comment>
<evidence type="ECO:0000313" key="1">
    <source>
        <dbReference type="EMBL" id="PXF61157.1"/>
    </source>
</evidence>
<dbReference type="Proteomes" id="UP000248329">
    <property type="component" value="Unassembled WGS sequence"/>
</dbReference>
<proteinExistence type="predicted"/>
<protein>
    <submittedName>
        <fullName evidence="1">Uncharacterized protein</fullName>
    </submittedName>
</protein>
<sequence length="659" mass="75328">MTSAITESEVEEVALEILSNLGYSTLHGPDITPDGRTPERNAYSDVILVERLRDAIDRFNPDIPIVAREEAIKKVLRIESPDLITNNHNFHKMIVEGVDIEYRRDDDSIAWGKVWLLDFENPEKNEFLAVNQFTVIENNNNRRPDIVLFINGLPLIVIELKNPADENATIWTAFNQFETYKAQIPSLFHYNEILIVSDGTEARAGTITSGREWFMPWKTIDGVETAPSAVPQLEVLFRGMLGKKVLLDLIRHFVVFEDTEQGISKKLAAYHQYHAVNKAVEATAAASSPEGDRRCGVIWHTQGSGKSLTMAFYTGKLVLSMDNPTVVLLTDRNDLDDQLFGVFSRCHELLRQKPVQAKSRGDLRDLLKVASGGVVFTTIQKFLPEKKGDRFPLLSERRNITVIADEAHRSQYDFIDGFAKHTRDALPNASFIGFTGTPIEKEDRSTPTVFGYYIDIYDIEQAVEDEVTVRIYYESRLAKLELKPEEKPKIDPEFEEVTEGEETYEKEKLKSKWARLEAIVGSETRIQSIARDIVDHFENRLEVLDGKGMIVCMSRRICVKLHDEIVRLMPEWYHEDDDNGFVKVVMTGSAGDPLGWQEHIRTKQRRRVLGDRMKDPSDSLKLVIVRDMWLTGFDVPSLHTMYIDKPMRGHGLSRYRKIK</sequence>
<name>A0AC61L457_9EURY</name>
<evidence type="ECO:0000313" key="2">
    <source>
        <dbReference type="Proteomes" id="UP000248329"/>
    </source>
</evidence>
<accession>A0AC61L457</accession>
<dbReference type="EMBL" id="PQXF01000007">
    <property type="protein sequence ID" value="PXF61157.1"/>
    <property type="molecule type" value="Genomic_DNA"/>
</dbReference>
<reference evidence="1" key="1">
    <citation type="submission" date="2018-01" db="EMBL/GenBank/DDBJ databases">
        <authorList>
            <person name="Krukenberg V."/>
        </authorList>
    </citation>
    <scope>NUCLEOTIDE SEQUENCE</scope>
    <source>
        <strain evidence="1">E20ANME2</strain>
    </source>
</reference>